<evidence type="ECO:0000256" key="1">
    <source>
        <dbReference type="SAM" id="MobiDB-lite"/>
    </source>
</evidence>
<protein>
    <submittedName>
        <fullName evidence="2">Uncharacterized protein</fullName>
    </submittedName>
</protein>
<sequence length="66" mass="6968">MTQPDTVSNQNQQGLDPVPDETGAEDRILGSPSAGADGGIVMRQIKIISRKGTDAANPGNHLLERQ</sequence>
<feature type="compositionally biased region" description="Polar residues" evidence="1">
    <location>
        <begin position="1"/>
        <end position="14"/>
    </location>
</feature>
<feature type="region of interest" description="Disordered" evidence="1">
    <location>
        <begin position="1"/>
        <end position="39"/>
    </location>
</feature>
<comment type="caution">
    <text evidence="2">The sequence shown here is derived from an EMBL/GenBank/DDBJ whole genome shotgun (WGS) entry which is preliminary data.</text>
</comment>
<dbReference type="AlphaFoldDB" id="A0A0V1GA95"/>
<gene>
    <name evidence="2" type="ORF">T11_14667</name>
</gene>
<evidence type="ECO:0000313" key="3">
    <source>
        <dbReference type="Proteomes" id="UP000055024"/>
    </source>
</evidence>
<keyword evidence="3" id="KW-1185">Reference proteome</keyword>
<reference evidence="2 3" key="1">
    <citation type="submission" date="2015-01" db="EMBL/GenBank/DDBJ databases">
        <title>Evolution of Trichinella species and genotypes.</title>
        <authorList>
            <person name="Korhonen P.K."/>
            <person name="Edoardo P."/>
            <person name="Giuseppe L.R."/>
            <person name="Gasser R.B."/>
        </authorList>
    </citation>
    <scope>NUCLEOTIDE SEQUENCE [LARGE SCALE GENOMIC DNA]</scope>
    <source>
        <strain evidence="2">ISS1029</strain>
    </source>
</reference>
<accession>A0A0V1GA95</accession>
<name>A0A0V1GA95_9BILA</name>
<dbReference type="EMBL" id="JYDP01004136">
    <property type="protein sequence ID" value="KRY95131.1"/>
    <property type="molecule type" value="Genomic_DNA"/>
</dbReference>
<dbReference type="Proteomes" id="UP000055024">
    <property type="component" value="Unassembled WGS sequence"/>
</dbReference>
<proteinExistence type="predicted"/>
<organism evidence="2 3">
    <name type="scientific">Trichinella zimbabwensis</name>
    <dbReference type="NCBI Taxonomy" id="268475"/>
    <lineage>
        <taxon>Eukaryota</taxon>
        <taxon>Metazoa</taxon>
        <taxon>Ecdysozoa</taxon>
        <taxon>Nematoda</taxon>
        <taxon>Enoplea</taxon>
        <taxon>Dorylaimia</taxon>
        <taxon>Trichinellida</taxon>
        <taxon>Trichinellidae</taxon>
        <taxon>Trichinella</taxon>
    </lineage>
</organism>
<evidence type="ECO:0000313" key="2">
    <source>
        <dbReference type="EMBL" id="KRY95131.1"/>
    </source>
</evidence>